<gene>
    <name evidence="2" type="ORF">KUA55_09495</name>
</gene>
<dbReference type="CDD" id="cd01392">
    <property type="entry name" value="HTH_LacI"/>
    <property type="match status" value="1"/>
</dbReference>
<evidence type="ECO:0000313" key="3">
    <source>
        <dbReference type="Proteomes" id="UP000774130"/>
    </source>
</evidence>
<dbReference type="SMART" id="SM00354">
    <property type="entry name" value="HTH_LACI"/>
    <property type="match status" value="1"/>
</dbReference>
<keyword evidence="3" id="KW-1185">Reference proteome</keyword>
<keyword evidence="2" id="KW-0238">DNA-binding</keyword>
<dbReference type="Pfam" id="PF00356">
    <property type="entry name" value="LacI"/>
    <property type="match status" value="1"/>
</dbReference>
<dbReference type="InterPro" id="IPR000843">
    <property type="entry name" value="HTH_LacI"/>
</dbReference>
<dbReference type="PANTHER" id="PTHR30146">
    <property type="entry name" value="LACI-RELATED TRANSCRIPTIONAL REPRESSOR"/>
    <property type="match status" value="1"/>
</dbReference>
<evidence type="ECO:0000259" key="1">
    <source>
        <dbReference type="PROSITE" id="PS50932"/>
    </source>
</evidence>
<sequence length="342" mass="39049">MVGIRDVARKANVSPGTVSRFLNQDQTLSISDETKTRILSAVKDLNYDISKRKYEKKKLPSLGLISTIDRKKELDDPYFSQLRAGIKEEARRLHLGMNRTYYLAEDDPQEWKDFDHLGGIIIIGSVQEKSIQKLMSQNKNIVVVDNPDIQADVDLVYADFERMTQKILSLLIAAGHKKIAYIGGYNIDMNEFGEKEYNENEKRLRVYKQFMYEQGLKQNIDYKLGLWEPLEGKRMMDELLSENGENLPTAILVGSDPLSVGVYRSLQSAGKKIGEDIVIVSFDNIEIAEYLTPNLTTVNINSREIGKAAVRLAKEKINQERSENVVLTFPSKLIERESFRFS</sequence>
<dbReference type="InterPro" id="IPR046335">
    <property type="entry name" value="LacI/GalR-like_sensor"/>
</dbReference>
<dbReference type="PANTHER" id="PTHR30146:SF149">
    <property type="entry name" value="HTH-TYPE TRANSCRIPTIONAL REGULATOR EBGR"/>
    <property type="match status" value="1"/>
</dbReference>
<reference evidence="2 3" key="1">
    <citation type="submission" date="2021-06" db="EMBL/GenBank/DDBJ databases">
        <title>Enterococcus alishanensis sp. nov., a novel lactic acid bacterium isolated from fresh coffee beans.</title>
        <authorList>
            <person name="Chen Y.-S."/>
        </authorList>
    </citation>
    <scope>NUCLEOTIDE SEQUENCE [LARGE SCALE GENOMIC DNA]</scope>
    <source>
        <strain evidence="2 3">ALS3</strain>
    </source>
</reference>
<organism evidence="2 3">
    <name type="scientific">Enterococcus alishanensis</name>
    <dbReference type="NCBI Taxonomy" id="1303817"/>
    <lineage>
        <taxon>Bacteria</taxon>
        <taxon>Bacillati</taxon>
        <taxon>Bacillota</taxon>
        <taxon>Bacilli</taxon>
        <taxon>Lactobacillales</taxon>
        <taxon>Enterococcaceae</taxon>
        <taxon>Enterococcus</taxon>
    </lineage>
</organism>
<dbReference type="CDD" id="cd01544">
    <property type="entry name" value="PBP1_GalR"/>
    <property type="match status" value="1"/>
</dbReference>
<dbReference type="RefSeq" id="WP_218325956.1">
    <property type="nucleotide sequence ID" value="NZ_JAHUZB010000003.1"/>
</dbReference>
<feature type="domain" description="HTH lacI-type" evidence="1">
    <location>
        <begin position="2"/>
        <end position="47"/>
    </location>
</feature>
<accession>A0ABS6TDG8</accession>
<dbReference type="PROSITE" id="PS50932">
    <property type="entry name" value="HTH_LACI_2"/>
    <property type="match status" value="1"/>
</dbReference>
<comment type="caution">
    <text evidence="2">The sequence shown here is derived from an EMBL/GenBank/DDBJ whole genome shotgun (WGS) entry which is preliminary data.</text>
</comment>
<dbReference type="GO" id="GO:0003677">
    <property type="term" value="F:DNA binding"/>
    <property type="evidence" value="ECO:0007669"/>
    <property type="project" value="UniProtKB-KW"/>
</dbReference>
<name>A0ABS6TDG8_9ENTE</name>
<dbReference type="PROSITE" id="PS00356">
    <property type="entry name" value="HTH_LACI_1"/>
    <property type="match status" value="1"/>
</dbReference>
<dbReference type="Proteomes" id="UP000774130">
    <property type="component" value="Unassembled WGS sequence"/>
</dbReference>
<dbReference type="EMBL" id="JAHUZB010000003">
    <property type="protein sequence ID" value="MBV7390915.1"/>
    <property type="molecule type" value="Genomic_DNA"/>
</dbReference>
<proteinExistence type="predicted"/>
<dbReference type="Pfam" id="PF13377">
    <property type="entry name" value="Peripla_BP_3"/>
    <property type="match status" value="1"/>
</dbReference>
<protein>
    <submittedName>
        <fullName evidence="2">LacI family DNA-binding transcriptional regulator</fullName>
    </submittedName>
</protein>
<evidence type="ECO:0000313" key="2">
    <source>
        <dbReference type="EMBL" id="MBV7390915.1"/>
    </source>
</evidence>